<feature type="transmembrane region" description="Helical" evidence="2">
    <location>
        <begin position="23"/>
        <end position="44"/>
    </location>
</feature>
<keyword evidence="4" id="KW-1185">Reference proteome</keyword>
<evidence type="ECO:0008006" key="5">
    <source>
        <dbReference type="Google" id="ProtNLM"/>
    </source>
</evidence>
<reference evidence="3 4" key="2">
    <citation type="submission" date="2019-01" db="EMBL/GenBank/DDBJ databases">
        <title>Tautonia sociabilis, a novel thermotolerant planctomycete of Isosphaeraceae family, isolated from a 4000 m deep subterranean habitat.</title>
        <authorList>
            <person name="Kovaleva O.L."/>
            <person name="Elcheninov A.G."/>
            <person name="Van Heerden E."/>
            <person name="Toshchakov S.V."/>
            <person name="Novikov A."/>
            <person name="Bonch-Osmolovskaya E.A."/>
            <person name="Kublanov I.V."/>
        </authorList>
    </citation>
    <scope>NUCLEOTIDE SEQUENCE [LARGE SCALE GENOMIC DNA]</scope>
    <source>
        <strain evidence="3 4">GM2012</strain>
    </source>
</reference>
<feature type="transmembrane region" description="Helical" evidence="2">
    <location>
        <begin position="302"/>
        <end position="323"/>
    </location>
</feature>
<feature type="transmembrane region" description="Helical" evidence="2">
    <location>
        <begin position="255"/>
        <end position="281"/>
    </location>
</feature>
<feature type="transmembrane region" description="Helical" evidence="2">
    <location>
        <begin position="56"/>
        <end position="84"/>
    </location>
</feature>
<feature type="transmembrane region" description="Helical" evidence="2">
    <location>
        <begin position="407"/>
        <end position="427"/>
    </location>
</feature>
<organism evidence="3 4">
    <name type="scientific">Tautonia sociabilis</name>
    <dbReference type="NCBI Taxonomy" id="2080755"/>
    <lineage>
        <taxon>Bacteria</taxon>
        <taxon>Pseudomonadati</taxon>
        <taxon>Planctomycetota</taxon>
        <taxon>Planctomycetia</taxon>
        <taxon>Isosphaerales</taxon>
        <taxon>Isosphaeraceae</taxon>
        <taxon>Tautonia</taxon>
    </lineage>
</organism>
<dbReference type="PANTHER" id="PTHR43044:SF1">
    <property type="entry name" value="QUINOL:CYTOCHROME C OXIDOREDUCTASE QUINONE-BINDING SUBUNIT 2"/>
    <property type="match status" value="1"/>
</dbReference>
<evidence type="ECO:0000256" key="1">
    <source>
        <dbReference type="SAM" id="MobiDB-lite"/>
    </source>
</evidence>
<reference evidence="3 4" key="1">
    <citation type="submission" date="2018-12" db="EMBL/GenBank/DDBJ databases">
        <authorList>
            <person name="Toschakov S.V."/>
        </authorList>
    </citation>
    <scope>NUCLEOTIDE SEQUENCE [LARGE SCALE GENOMIC DNA]</scope>
    <source>
        <strain evidence="3 4">GM2012</strain>
    </source>
</reference>
<comment type="caution">
    <text evidence="3">The sequence shown here is derived from an EMBL/GenBank/DDBJ whole genome shotgun (WGS) entry which is preliminary data.</text>
</comment>
<dbReference type="OrthoDB" id="140980at2"/>
<keyword evidence="2" id="KW-0812">Transmembrane</keyword>
<dbReference type="RefSeq" id="WP_126723650.1">
    <property type="nucleotide sequence ID" value="NZ_RYZH01000002.1"/>
</dbReference>
<protein>
    <recommendedName>
        <fullName evidence="5">Quinol:cytochrome C oxidoreductase</fullName>
    </recommendedName>
</protein>
<feature type="transmembrane region" description="Helical" evidence="2">
    <location>
        <begin position="343"/>
        <end position="362"/>
    </location>
</feature>
<evidence type="ECO:0000256" key="2">
    <source>
        <dbReference type="SAM" id="Phobius"/>
    </source>
</evidence>
<dbReference type="Proteomes" id="UP000280296">
    <property type="component" value="Unassembled WGS sequence"/>
</dbReference>
<dbReference type="EMBL" id="RYZH01000002">
    <property type="protein sequence ID" value="RUL89574.1"/>
    <property type="molecule type" value="Genomic_DNA"/>
</dbReference>
<accession>A0A432MQ27</accession>
<feature type="region of interest" description="Disordered" evidence="1">
    <location>
        <begin position="125"/>
        <end position="149"/>
    </location>
</feature>
<keyword evidence="2" id="KW-0472">Membrane</keyword>
<name>A0A432MQ27_9BACT</name>
<evidence type="ECO:0000313" key="4">
    <source>
        <dbReference type="Proteomes" id="UP000280296"/>
    </source>
</evidence>
<feature type="transmembrane region" description="Helical" evidence="2">
    <location>
        <begin position="183"/>
        <end position="202"/>
    </location>
</feature>
<evidence type="ECO:0000313" key="3">
    <source>
        <dbReference type="EMBL" id="RUL89574.1"/>
    </source>
</evidence>
<feature type="transmembrane region" description="Helical" evidence="2">
    <location>
        <begin position="223"/>
        <end position="243"/>
    </location>
</feature>
<feature type="transmembrane region" description="Helical" evidence="2">
    <location>
        <begin position="374"/>
        <end position="395"/>
    </location>
</feature>
<proteinExistence type="predicted"/>
<dbReference type="AlphaFoldDB" id="A0A432MQ27"/>
<gene>
    <name evidence="3" type="ORF">TsocGM_02040</name>
</gene>
<keyword evidence="2" id="KW-1133">Transmembrane helix</keyword>
<sequence length="454" mass="49908">MSRFFGPNGNGNGDGLSGRLERIFRLSGLVGLVGLGLCLVGVLFDVQQVLRSYLMAYLFWLGPAIAGTMLLLLIHLAAGTWGVITRRPLEAAASTLVLMVPLYLPIAIGLGQIYPWAGAEHGSEAHAERDDGEAVAEHSAEPEDEIGGVQPEYTLDPEGAAVAATDDGHAAGFNHKEIWFNRAFFFGRAVGYFAIFGLLALAMTRWSAEQDRAENPWLPTRRLAAISGPGLLLAFLTATFLLFDWGMSLDPEWYSTLYGAMLIIGMGLQTFALTNIVVTLLTDAGTFEGLVTPKRLRDLGNLMLAFVMLWAYTTYSQFLIIWSGDLSEEIPWYLERSAHGWQYVAAFLVIFHFFLPFLVLLFRANKENTSRLRTISAVILGVHVVDVYWLLAPSLGYDSPVPHLFDLPALIGVGGLWVAAYCFFLNARPILAKNEPKLVELLASDRAHASHSRT</sequence>
<feature type="transmembrane region" description="Helical" evidence="2">
    <location>
        <begin position="96"/>
        <end position="114"/>
    </location>
</feature>
<dbReference type="PANTHER" id="PTHR43044">
    <property type="match status" value="1"/>
</dbReference>